<gene>
    <name evidence="1" type="primary">78</name>
    <name evidence="1" type="ORF">TM4_78</name>
</gene>
<reference evidence="1 2" key="1">
    <citation type="journal article" date="1998" name="Tuber. Lung Dis.">
        <title>Mycobacteriophage TM4: genome structure and gene expression.</title>
        <authorList>
            <person name="Ford M.E."/>
            <person name="Stenstrom C."/>
            <person name="Hendrix R.W."/>
            <person name="Hatfull G.F."/>
        </authorList>
    </citation>
    <scope>NUCLEOTIDE SEQUENCE</scope>
</reference>
<protein>
    <submittedName>
        <fullName evidence="1">Uncharacterized protein</fullName>
    </submittedName>
</protein>
<evidence type="ECO:0000313" key="1">
    <source>
        <dbReference type="EMBL" id="AAD17643.1"/>
    </source>
</evidence>
<keyword evidence="2" id="KW-1185">Reference proteome</keyword>
<sequence length="46" mass="4571">MRKWIAGTAVALVVALGAQVAAGVGIVVGLGQVPGDLNDLPELTDD</sequence>
<dbReference type="Proteomes" id="UP000002133">
    <property type="component" value="Segment"/>
</dbReference>
<dbReference type="KEGG" id="vg:932314"/>
<name>Q9ZX02_BPMT4</name>
<accession>Q9ZX02</accession>
<organism evidence="1 2">
    <name type="scientific">Mycobacterium phage TM4</name>
    <name type="common">Mycobacteriophage TM4</name>
    <dbReference type="NCBI Taxonomy" id="88870"/>
    <lineage>
        <taxon>Viruses</taxon>
        <taxon>Duplodnaviria</taxon>
        <taxon>Heunggongvirae</taxon>
        <taxon>Uroviricota</taxon>
        <taxon>Caudoviricetes</taxon>
        <taxon>Weiservirinae</taxon>
        <taxon>Timquatrovirus</taxon>
        <taxon>Timquatrovirus TM4</taxon>
        <taxon>Mycobacterium virus TM4</taxon>
    </lineage>
</organism>
<organismHost>
    <name type="scientific">Mycobacterium</name>
    <dbReference type="NCBI Taxonomy" id="1763"/>
</organismHost>
<proteinExistence type="predicted"/>
<dbReference type="RefSeq" id="NP_569811.1">
    <property type="nucleotide sequence ID" value="NC_003387.1"/>
</dbReference>
<evidence type="ECO:0000313" key="2">
    <source>
        <dbReference type="Proteomes" id="UP000002133"/>
    </source>
</evidence>
<dbReference type="EMBL" id="AF068845">
    <property type="protein sequence ID" value="AAD17643.1"/>
    <property type="molecule type" value="Genomic_DNA"/>
</dbReference>